<dbReference type="SUPFAM" id="SSF55298">
    <property type="entry name" value="YjgF-like"/>
    <property type="match status" value="1"/>
</dbReference>
<dbReference type="NCBIfam" id="TIGR00004">
    <property type="entry name" value="Rid family detoxifying hydrolase"/>
    <property type="match status" value="1"/>
</dbReference>
<gene>
    <name evidence="3" type="ORF">SAMN05216289_11654</name>
</gene>
<dbReference type="AlphaFoldDB" id="A0A1I4YCQ2"/>
<feature type="signal peptide" evidence="2">
    <location>
        <begin position="1"/>
        <end position="22"/>
    </location>
</feature>
<evidence type="ECO:0000313" key="3">
    <source>
        <dbReference type="EMBL" id="SFN35543.1"/>
    </source>
</evidence>
<dbReference type="GO" id="GO:0005829">
    <property type="term" value="C:cytosol"/>
    <property type="evidence" value="ECO:0007669"/>
    <property type="project" value="TreeGrafter"/>
</dbReference>
<dbReference type="CDD" id="cd00448">
    <property type="entry name" value="YjgF_YER057c_UK114_family"/>
    <property type="match status" value="1"/>
</dbReference>
<keyword evidence="4" id="KW-1185">Reference proteome</keyword>
<dbReference type="InterPro" id="IPR006056">
    <property type="entry name" value="RidA"/>
</dbReference>
<dbReference type="OrthoDB" id="9809792at2"/>
<dbReference type="PANTHER" id="PTHR11803">
    <property type="entry name" value="2-IMINOBUTANOATE/2-IMINOPROPANOATE DEAMINASE RIDA"/>
    <property type="match status" value="1"/>
</dbReference>
<dbReference type="RefSeq" id="WP_092408185.1">
    <property type="nucleotide sequence ID" value="NZ_FOVF01000016.1"/>
</dbReference>
<feature type="chain" id="PRO_5011722402" evidence="2">
    <location>
        <begin position="23"/>
        <end position="153"/>
    </location>
</feature>
<dbReference type="Gene3D" id="3.30.1330.40">
    <property type="entry name" value="RutC-like"/>
    <property type="match status" value="1"/>
</dbReference>
<reference evidence="3 4" key="1">
    <citation type="submission" date="2016-10" db="EMBL/GenBank/DDBJ databases">
        <authorList>
            <person name="de Groot N.N."/>
        </authorList>
    </citation>
    <scope>NUCLEOTIDE SEQUENCE [LARGE SCALE GENOMIC DNA]</scope>
    <source>
        <strain evidence="3 4">CGMCC 1.7659</strain>
    </source>
</reference>
<dbReference type="GO" id="GO:0019239">
    <property type="term" value="F:deaminase activity"/>
    <property type="evidence" value="ECO:0007669"/>
    <property type="project" value="TreeGrafter"/>
</dbReference>
<evidence type="ECO:0000256" key="2">
    <source>
        <dbReference type="SAM" id="SignalP"/>
    </source>
</evidence>
<dbReference type="Proteomes" id="UP000198575">
    <property type="component" value="Unassembled WGS sequence"/>
</dbReference>
<name>A0A1I4YCQ2_9GAMM</name>
<evidence type="ECO:0000256" key="1">
    <source>
        <dbReference type="ARBA" id="ARBA00010552"/>
    </source>
</evidence>
<sequence length="153" mass="16140">MNPLLRNVLISAALCLPLLAQAAGKPKVEFINSDQAKAAGYPFSQAVQVDHTLYLSGQIGIDPATGKLAAGGVGPEARQAMQNIKDLLAEHGHSMADIVKCTVMLADIKEWPAFNEVYRGFFDGRFPARSAFAGSGLALGARVEVECIAVVGD</sequence>
<evidence type="ECO:0000313" key="4">
    <source>
        <dbReference type="Proteomes" id="UP000198575"/>
    </source>
</evidence>
<keyword evidence="2" id="KW-0732">Signal</keyword>
<protein>
    <submittedName>
        <fullName evidence="3">Reactive intermediate/imine deaminase</fullName>
    </submittedName>
</protein>
<dbReference type="InterPro" id="IPR006175">
    <property type="entry name" value="YjgF/YER057c/UK114"/>
</dbReference>
<dbReference type="FunFam" id="3.30.1330.40:FF:000001">
    <property type="entry name" value="L-PSP family endoribonuclease"/>
    <property type="match status" value="1"/>
</dbReference>
<dbReference type="InterPro" id="IPR035959">
    <property type="entry name" value="RutC-like_sf"/>
</dbReference>
<proteinExistence type="inferred from homology"/>
<dbReference type="Pfam" id="PF01042">
    <property type="entry name" value="Ribonuc_L-PSP"/>
    <property type="match status" value="1"/>
</dbReference>
<organism evidence="3 4">
    <name type="scientific">Dokdonella immobilis</name>
    <dbReference type="NCBI Taxonomy" id="578942"/>
    <lineage>
        <taxon>Bacteria</taxon>
        <taxon>Pseudomonadati</taxon>
        <taxon>Pseudomonadota</taxon>
        <taxon>Gammaproteobacteria</taxon>
        <taxon>Lysobacterales</taxon>
        <taxon>Rhodanobacteraceae</taxon>
        <taxon>Dokdonella</taxon>
    </lineage>
</organism>
<dbReference type="PANTHER" id="PTHR11803:SF39">
    <property type="entry name" value="2-IMINOBUTANOATE_2-IMINOPROPANOATE DEAMINASE"/>
    <property type="match status" value="1"/>
</dbReference>
<accession>A0A1I4YCQ2</accession>
<dbReference type="EMBL" id="FOVF01000016">
    <property type="protein sequence ID" value="SFN35543.1"/>
    <property type="molecule type" value="Genomic_DNA"/>
</dbReference>
<comment type="similarity">
    <text evidence="1">Belongs to the RutC family.</text>
</comment>
<dbReference type="STRING" id="578942.SAMN05216289_11654"/>